<keyword evidence="1" id="KW-0812">Transmembrane</keyword>
<name>A0A2T4DAQ7_9BACT</name>
<evidence type="ECO:0000313" key="3">
    <source>
        <dbReference type="Proteomes" id="UP000240608"/>
    </source>
</evidence>
<evidence type="ECO:0000256" key="1">
    <source>
        <dbReference type="SAM" id="Phobius"/>
    </source>
</evidence>
<reference evidence="2 3" key="1">
    <citation type="submission" date="2018-03" db="EMBL/GenBank/DDBJ databases">
        <title>Cross-interface Injection: A General Nanoliter Liquid Handling Method Applied to Single Cells Genome Amplification Automated Nanoliter Liquid Handling Applied to Single Cell Multiple Displacement Amplification.</title>
        <authorList>
            <person name="Yun J."/>
            <person name="Xu P."/>
            <person name="Xu J."/>
            <person name="Dai X."/>
            <person name="Wang Y."/>
            <person name="Zheng X."/>
            <person name="Cao C."/>
            <person name="Yi Q."/>
            <person name="Zhu Y."/>
            <person name="Wang L."/>
            <person name="Dong Z."/>
            <person name="Huang Y."/>
            <person name="Huang L."/>
            <person name="Du W."/>
        </authorList>
    </citation>
    <scope>NUCLEOTIDE SEQUENCE [LARGE SCALE GENOMIC DNA]</scope>
    <source>
        <strain evidence="2 3">Z-D1-2</strain>
    </source>
</reference>
<comment type="caution">
    <text evidence="2">The sequence shown here is derived from an EMBL/GenBank/DDBJ whole genome shotgun (WGS) entry which is preliminary data.</text>
</comment>
<dbReference type="Proteomes" id="UP000240608">
    <property type="component" value="Unassembled WGS sequence"/>
</dbReference>
<keyword evidence="1" id="KW-0472">Membrane</keyword>
<accession>A0A2T4DAQ7</accession>
<sequence length="44" mass="4700">MSTEAIIGMMICLLITVGGFLVFLVKAIKSGEPDKDETPSVKTD</sequence>
<proteinExistence type="predicted"/>
<dbReference type="NCBIfam" id="NF033493">
    <property type="entry name" value="MetS_like_NSS"/>
    <property type="match status" value="1"/>
</dbReference>
<organism evidence="2 3">
    <name type="scientific">Marivirga lumbricoides</name>
    <dbReference type="NCBI Taxonomy" id="1046115"/>
    <lineage>
        <taxon>Bacteria</taxon>
        <taxon>Pseudomonadati</taxon>
        <taxon>Bacteroidota</taxon>
        <taxon>Cytophagia</taxon>
        <taxon>Cytophagales</taxon>
        <taxon>Marivirgaceae</taxon>
        <taxon>Marivirga</taxon>
    </lineage>
</organism>
<protein>
    <submittedName>
        <fullName evidence="2">MetS family NSS transporter small subunit</fullName>
    </submittedName>
</protein>
<evidence type="ECO:0000313" key="2">
    <source>
        <dbReference type="EMBL" id="PTB90906.1"/>
    </source>
</evidence>
<dbReference type="EMBL" id="PYVU01000524">
    <property type="protein sequence ID" value="PTB90906.1"/>
    <property type="molecule type" value="Genomic_DNA"/>
</dbReference>
<feature type="transmembrane region" description="Helical" evidence="1">
    <location>
        <begin position="6"/>
        <end position="25"/>
    </location>
</feature>
<dbReference type="AlphaFoldDB" id="A0A2T4DAQ7"/>
<gene>
    <name evidence="2" type="ORF">C9994_16505</name>
</gene>
<keyword evidence="1" id="KW-1133">Transmembrane helix</keyword>